<evidence type="ECO:0000256" key="1">
    <source>
        <dbReference type="SAM" id="SignalP"/>
    </source>
</evidence>
<keyword evidence="1" id="KW-0732">Signal</keyword>
<protein>
    <submittedName>
        <fullName evidence="2">Uncharacterized protein</fullName>
    </submittedName>
</protein>
<dbReference type="Proteomes" id="UP000501690">
    <property type="component" value="Linkage Group LG1"/>
</dbReference>
<dbReference type="AlphaFoldDB" id="A0A4D6KIP5"/>
<feature type="chain" id="PRO_5020026832" evidence="1">
    <location>
        <begin position="30"/>
        <end position="107"/>
    </location>
</feature>
<gene>
    <name evidence="2" type="ORF">DEO72_LG1g206</name>
</gene>
<accession>A0A4D6KIP5</accession>
<evidence type="ECO:0000313" key="2">
    <source>
        <dbReference type="EMBL" id="QCD76585.1"/>
    </source>
</evidence>
<reference evidence="2 3" key="1">
    <citation type="submission" date="2019-04" db="EMBL/GenBank/DDBJ databases">
        <title>An improved genome assembly and genetic linkage map for asparagus bean, Vigna unguiculata ssp. sesquipedialis.</title>
        <authorList>
            <person name="Xia Q."/>
            <person name="Zhang R."/>
            <person name="Dong Y."/>
        </authorList>
    </citation>
    <scope>NUCLEOTIDE SEQUENCE [LARGE SCALE GENOMIC DNA]</scope>
    <source>
        <tissue evidence="2">Leaf</tissue>
    </source>
</reference>
<keyword evidence="3" id="KW-1185">Reference proteome</keyword>
<evidence type="ECO:0000313" key="3">
    <source>
        <dbReference type="Proteomes" id="UP000501690"/>
    </source>
</evidence>
<organism evidence="2 3">
    <name type="scientific">Vigna unguiculata</name>
    <name type="common">Cowpea</name>
    <dbReference type="NCBI Taxonomy" id="3917"/>
    <lineage>
        <taxon>Eukaryota</taxon>
        <taxon>Viridiplantae</taxon>
        <taxon>Streptophyta</taxon>
        <taxon>Embryophyta</taxon>
        <taxon>Tracheophyta</taxon>
        <taxon>Spermatophyta</taxon>
        <taxon>Magnoliopsida</taxon>
        <taxon>eudicotyledons</taxon>
        <taxon>Gunneridae</taxon>
        <taxon>Pentapetalae</taxon>
        <taxon>rosids</taxon>
        <taxon>fabids</taxon>
        <taxon>Fabales</taxon>
        <taxon>Fabaceae</taxon>
        <taxon>Papilionoideae</taxon>
        <taxon>50 kb inversion clade</taxon>
        <taxon>NPAAA clade</taxon>
        <taxon>indigoferoid/millettioid clade</taxon>
        <taxon>Phaseoleae</taxon>
        <taxon>Vigna</taxon>
    </lineage>
</organism>
<name>A0A4D6KIP5_VIGUN</name>
<dbReference type="EMBL" id="CP039345">
    <property type="protein sequence ID" value="QCD76585.1"/>
    <property type="molecule type" value="Genomic_DNA"/>
</dbReference>
<sequence length="107" mass="11219">MGRSSLSMVLSVVVLTFSWMMIESRIAVARVVPKSELPLDSKTALPTLPVPLPALPVTVPDLPVPVPDLPAPLPSLPVPLPPVPTTSLPSLPSLPLPTLKVEGVKIP</sequence>
<proteinExistence type="predicted"/>
<feature type="signal peptide" evidence="1">
    <location>
        <begin position="1"/>
        <end position="29"/>
    </location>
</feature>